<reference evidence="2" key="1">
    <citation type="submission" date="2020-08" db="EMBL/GenBank/DDBJ databases">
        <title>Multicomponent nature underlies the extraordinary mechanical properties of spider dragline silk.</title>
        <authorList>
            <person name="Kono N."/>
            <person name="Nakamura H."/>
            <person name="Mori M."/>
            <person name="Yoshida Y."/>
            <person name="Ohtoshi R."/>
            <person name="Malay A.D."/>
            <person name="Moran D.A.P."/>
            <person name="Tomita M."/>
            <person name="Numata K."/>
            <person name="Arakawa K."/>
        </authorList>
    </citation>
    <scope>NUCLEOTIDE SEQUENCE</scope>
</reference>
<accession>A0A8X6Q645</accession>
<sequence length="101" mass="11348">MPSDDLVDKSFPVWVRSKTIMWNNCRVRRVLKGIDARWEIRNLDRSHQKSNRNGGGVLVDSRAPSLGGNARFKCSGMLQSAAKTPIFTQVFDGFPPSWNGL</sequence>
<comment type="caution">
    <text evidence="2">The sequence shown here is derived from an EMBL/GenBank/DDBJ whole genome shotgun (WGS) entry which is preliminary data.</text>
</comment>
<proteinExistence type="predicted"/>
<keyword evidence="3" id="KW-1185">Reference proteome</keyword>
<dbReference type="Proteomes" id="UP000887013">
    <property type="component" value="Unassembled WGS sequence"/>
</dbReference>
<evidence type="ECO:0000313" key="3">
    <source>
        <dbReference type="Proteomes" id="UP000887013"/>
    </source>
</evidence>
<gene>
    <name evidence="2" type="ORF">NPIL_185041</name>
</gene>
<evidence type="ECO:0000256" key="1">
    <source>
        <dbReference type="SAM" id="MobiDB-lite"/>
    </source>
</evidence>
<dbReference type="AlphaFoldDB" id="A0A8X6Q645"/>
<dbReference type="EMBL" id="BMAW01028489">
    <property type="protein sequence ID" value="GFU07603.1"/>
    <property type="molecule type" value="Genomic_DNA"/>
</dbReference>
<evidence type="ECO:0000313" key="2">
    <source>
        <dbReference type="EMBL" id="GFU07603.1"/>
    </source>
</evidence>
<organism evidence="2 3">
    <name type="scientific">Nephila pilipes</name>
    <name type="common">Giant wood spider</name>
    <name type="synonym">Nephila maculata</name>
    <dbReference type="NCBI Taxonomy" id="299642"/>
    <lineage>
        <taxon>Eukaryota</taxon>
        <taxon>Metazoa</taxon>
        <taxon>Ecdysozoa</taxon>
        <taxon>Arthropoda</taxon>
        <taxon>Chelicerata</taxon>
        <taxon>Arachnida</taxon>
        <taxon>Araneae</taxon>
        <taxon>Araneomorphae</taxon>
        <taxon>Entelegynae</taxon>
        <taxon>Araneoidea</taxon>
        <taxon>Nephilidae</taxon>
        <taxon>Nephila</taxon>
    </lineage>
</organism>
<name>A0A8X6Q645_NEPPI</name>
<protein>
    <submittedName>
        <fullName evidence="2">Uncharacterized protein</fullName>
    </submittedName>
</protein>
<feature type="region of interest" description="Disordered" evidence="1">
    <location>
        <begin position="46"/>
        <end position="65"/>
    </location>
</feature>